<accession>A0A518AJ93</accession>
<gene>
    <name evidence="2" type="primary">paaK</name>
    <name evidence="2" type="ORF">Pan181_09940</name>
</gene>
<dbReference type="SUPFAM" id="SSF56801">
    <property type="entry name" value="Acetyl-CoA synthetase-like"/>
    <property type="match status" value="1"/>
</dbReference>
<dbReference type="GO" id="GO:0047475">
    <property type="term" value="F:phenylacetate-CoA ligase activity"/>
    <property type="evidence" value="ECO:0007669"/>
    <property type="project" value="UniProtKB-EC"/>
</dbReference>
<dbReference type="PANTHER" id="PTHR36932">
    <property type="entry name" value="CAPSULAR POLYSACCHARIDE BIOSYNTHESIS PROTEIN"/>
    <property type="match status" value="1"/>
</dbReference>
<proteinExistence type="predicted"/>
<evidence type="ECO:0000313" key="3">
    <source>
        <dbReference type="Proteomes" id="UP000315750"/>
    </source>
</evidence>
<dbReference type="PANTHER" id="PTHR36932:SF1">
    <property type="entry name" value="CAPSULAR POLYSACCHARIDE BIOSYNTHESIS PROTEIN"/>
    <property type="match status" value="1"/>
</dbReference>
<dbReference type="OrthoDB" id="580775at2"/>
<dbReference type="InterPro" id="IPR053158">
    <property type="entry name" value="CapK_Type1_Caps_Biosynth"/>
</dbReference>
<evidence type="ECO:0000313" key="2">
    <source>
        <dbReference type="EMBL" id="QDU54811.1"/>
    </source>
</evidence>
<sequence>MGLFDTLRFGARALSIKSMSTASREAIESRQHRRLEHLLRHAKEHSPYLAEKYAGIDCDDFQLSDLPTSNKQEVMEHFDDWLTVDDVTQSEVEEFLEDQGNLGKLFKDKYVLGHTSGSSGQALLLVKSPLDFELLFALQAARGHAESLDLKELLVRFTEPVRLAAVTLKPGFYPSGSAFQYMPESVRQFIEVLQLSLNDENLGAQLAEFKPTHLTTYASILHELARDIEAGELDLGGQLEQVVNISEKLLAGPRERYKKLFDAPIFDDYGMGECLFLTAACQTTGGMHVNADWAIVEVVDDDNQPVPDGQPGTKVLITNLVNRIQPFIRYEVNDIVVMASEPCECASNMPLIARIDGRSSEMLYALEDGQPEPLHPSVVEQAVGHSGVAREYQIVQEEPGKLHIRIEPLEASVDLDEVRAAMAEQLEDNGTRGLEYTIETVDRLQPEEDGSKFQRIICKVDPQ</sequence>
<dbReference type="InterPro" id="IPR042099">
    <property type="entry name" value="ANL_N_sf"/>
</dbReference>
<keyword evidence="2" id="KW-0436">Ligase</keyword>
<dbReference type="RefSeq" id="WP_145245738.1">
    <property type="nucleotide sequence ID" value="NZ_CP036278.1"/>
</dbReference>
<evidence type="ECO:0000259" key="1">
    <source>
        <dbReference type="Pfam" id="PF00501"/>
    </source>
</evidence>
<dbReference type="Gene3D" id="3.40.50.12780">
    <property type="entry name" value="N-terminal domain of ligase-like"/>
    <property type="match status" value="1"/>
</dbReference>
<feature type="domain" description="AMP-dependent synthetase/ligase" evidence="1">
    <location>
        <begin position="204"/>
        <end position="312"/>
    </location>
</feature>
<organism evidence="2 3">
    <name type="scientific">Aeoliella mucimassa</name>
    <dbReference type="NCBI Taxonomy" id="2527972"/>
    <lineage>
        <taxon>Bacteria</taxon>
        <taxon>Pseudomonadati</taxon>
        <taxon>Planctomycetota</taxon>
        <taxon>Planctomycetia</taxon>
        <taxon>Pirellulales</taxon>
        <taxon>Lacipirellulaceae</taxon>
        <taxon>Aeoliella</taxon>
    </lineage>
</organism>
<name>A0A518AJ93_9BACT</name>
<dbReference type="Pfam" id="PF00501">
    <property type="entry name" value="AMP-binding"/>
    <property type="match status" value="1"/>
</dbReference>
<keyword evidence="3" id="KW-1185">Reference proteome</keyword>
<dbReference type="EC" id="6.2.1.30" evidence="2"/>
<dbReference type="EMBL" id="CP036278">
    <property type="protein sequence ID" value="QDU54811.1"/>
    <property type="molecule type" value="Genomic_DNA"/>
</dbReference>
<dbReference type="Proteomes" id="UP000315750">
    <property type="component" value="Chromosome"/>
</dbReference>
<dbReference type="AlphaFoldDB" id="A0A518AJ93"/>
<dbReference type="InterPro" id="IPR000873">
    <property type="entry name" value="AMP-dep_synth/lig_dom"/>
</dbReference>
<dbReference type="KEGG" id="amuc:Pan181_09940"/>
<protein>
    <submittedName>
        <fullName evidence="2">Phenylacetate-coenzyme A ligase</fullName>
        <ecNumber evidence="2">6.2.1.30</ecNumber>
    </submittedName>
</protein>
<reference evidence="2 3" key="1">
    <citation type="submission" date="2019-02" db="EMBL/GenBank/DDBJ databases">
        <title>Deep-cultivation of Planctomycetes and their phenomic and genomic characterization uncovers novel biology.</title>
        <authorList>
            <person name="Wiegand S."/>
            <person name="Jogler M."/>
            <person name="Boedeker C."/>
            <person name="Pinto D."/>
            <person name="Vollmers J."/>
            <person name="Rivas-Marin E."/>
            <person name="Kohn T."/>
            <person name="Peeters S.H."/>
            <person name="Heuer A."/>
            <person name="Rast P."/>
            <person name="Oberbeckmann S."/>
            <person name="Bunk B."/>
            <person name="Jeske O."/>
            <person name="Meyerdierks A."/>
            <person name="Storesund J.E."/>
            <person name="Kallscheuer N."/>
            <person name="Luecker S."/>
            <person name="Lage O.M."/>
            <person name="Pohl T."/>
            <person name="Merkel B.J."/>
            <person name="Hornburger P."/>
            <person name="Mueller R.-W."/>
            <person name="Bruemmer F."/>
            <person name="Labrenz M."/>
            <person name="Spormann A.M."/>
            <person name="Op den Camp H."/>
            <person name="Overmann J."/>
            <person name="Amann R."/>
            <person name="Jetten M.S.M."/>
            <person name="Mascher T."/>
            <person name="Medema M.H."/>
            <person name="Devos D.P."/>
            <person name="Kaster A.-K."/>
            <person name="Ovreas L."/>
            <person name="Rohde M."/>
            <person name="Galperin M.Y."/>
            <person name="Jogler C."/>
        </authorList>
    </citation>
    <scope>NUCLEOTIDE SEQUENCE [LARGE SCALE GENOMIC DNA]</scope>
    <source>
        <strain evidence="2 3">Pan181</strain>
    </source>
</reference>